<evidence type="ECO:0000313" key="5">
    <source>
        <dbReference type="Proteomes" id="UP000288623"/>
    </source>
</evidence>
<dbReference type="AlphaFoldDB" id="A0A433RPJ2"/>
<evidence type="ECO:0000259" key="3">
    <source>
        <dbReference type="Pfam" id="PF12697"/>
    </source>
</evidence>
<evidence type="ECO:0000313" key="4">
    <source>
        <dbReference type="EMBL" id="RUS51946.1"/>
    </source>
</evidence>
<dbReference type="PRINTS" id="PR00111">
    <property type="entry name" value="ABHYDROLASE"/>
</dbReference>
<protein>
    <submittedName>
        <fullName evidence="4">Sigma factor sigB regulation protein rsbQ</fullName>
    </submittedName>
</protein>
<dbReference type="Gene3D" id="3.40.50.1820">
    <property type="entry name" value="alpha/beta hydrolase"/>
    <property type="match status" value="1"/>
</dbReference>
<reference evidence="4 5" key="1">
    <citation type="submission" date="2014-11" db="EMBL/GenBank/DDBJ databases">
        <title>Genome sequence and analysis of novel Kurthia sp.</title>
        <authorList>
            <person name="Lawson J.N."/>
            <person name="Gonzalez J.E."/>
            <person name="Rinauldi L."/>
            <person name="Xuan Z."/>
            <person name="Firman A."/>
            <person name="Shaddox L."/>
            <person name="Trudeau A."/>
            <person name="Shah S."/>
            <person name="Reiman D."/>
        </authorList>
    </citation>
    <scope>NUCLEOTIDE SEQUENCE [LARGE SCALE GENOMIC DNA]</scope>
    <source>
        <strain evidence="4 5">3B1D</strain>
    </source>
</reference>
<accession>A0A433RPJ2</accession>
<dbReference type="FunFam" id="3.40.50.1820:FF:000042">
    <property type="entry name" value="probable strigolactone esterase DAD2"/>
    <property type="match status" value="1"/>
</dbReference>
<feature type="domain" description="AB hydrolase-1" evidence="3">
    <location>
        <begin position="20"/>
        <end position="256"/>
    </location>
</feature>
<dbReference type="EMBL" id="JTFC01000044">
    <property type="protein sequence ID" value="RUS51946.1"/>
    <property type="molecule type" value="Genomic_DNA"/>
</dbReference>
<dbReference type="InterPro" id="IPR000073">
    <property type="entry name" value="AB_hydrolase_1"/>
</dbReference>
<proteinExistence type="inferred from homology"/>
<keyword evidence="2" id="KW-0378">Hydrolase</keyword>
<evidence type="ECO:0000256" key="1">
    <source>
        <dbReference type="ARBA" id="ARBA00008645"/>
    </source>
</evidence>
<dbReference type="GO" id="GO:0016787">
    <property type="term" value="F:hydrolase activity"/>
    <property type="evidence" value="ECO:0007669"/>
    <property type="project" value="UniProtKB-KW"/>
</dbReference>
<dbReference type="PANTHER" id="PTHR43039">
    <property type="entry name" value="ESTERASE-RELATED"/>
    <property type="match status" value="1"/>
</dbReference>
<gene>
    <name evidence="4" type="ORF">QI30_18290</name>
</gene>
<dbReference type="InterPro" id="IPR029058">
    <property type="entry name" value="AB_hydrolase_fold"/>
</dbReference>
<name>A0A433RPJ2_9BACL</name>
<evidence type="ECO:0000256" key="2">
    <source>
        <dbReference type="ARBA" id="ARBA00022801"/>
    </source>
</evidence>
<comment type="caution">
    <text evidence="4">The sequence shown here is derived from an EMBL/GenBank/DDBJ whole genome shotgun (WGS) entry which is preliminary data.</text>
</comment>
<sequence>MNVISLRNNVNIVGQGNQLLIFAHGFGCEQSMWQYITPAFLSEYKIVLFDYVGAGNSDLAAYNASYRTADGYVQDVLNIIDEFQLEDVIFIGHSVSSMIGMLAAIERPEAFKKVIMIGPSPCYLNDGDYEGGFDEEDIQELLQTMEMNFSGWASYMAPFALGQENNTPNVQNLERVFVSQNPHIAREFADMTFHLDCRSRLHEMTVPSVILQCAEDSIVPGPIGHYLHEHLPHSSFEILDVKGHYPHISHPEVTIERLKHYIKEG</sequence>
<dbReference type="OrthoDB" id="9780932at2"/>
<keyword evidence="5" id="KW-1185">Reference proteome</keyword>
<dbReference type="Pfam" id="PF12697">
    <property type="entry name" value="Abhydrolase_6"/>
    <property type="match status" value="1"/>
</dbReference>
<comment type="similarity">
    <text evidence="1">Belongs to the AB hydrolase superfamily.</text>
</comment>
<organism evidence="4 5">
    <name type="scientific">Candidatus Kurthia intestinigallinarum</name>
    <dbReference type="NCBI Taxonomy" id="1562256"/>
    <lineage>
        <taxon>Bacteria</taxon>
        <taxon>Bacillati</taxon>
        <taxon>Bacillota</taxon>
        <taxon>Bacilli</taxon>
        <taxon>Bacillales</taxon>
        <taxon>Caryophanaceae</taxon>
        <taxon>Kurthia</taxon>
    </lineage>
</organism>
<dbReference type="Proteomes" id="UP000288623">
    <property type="component" value="Unassembled WGS sequence"/>
</dbReference>
<dbReference type="RefSeq" id="WP_126992035.1">
    <property type="nucleotide sequence ID" value="NZ_JTFC01000044.1"/>
</dbReference>
<dbReference type="SUPFAM" id="SSF53474">
    <property type="entry name" value="alpha/beta-Hydrolases"/>
    <property type="match status" value="1"/>
</dbReference>